<feature type="region of interest" description="Disordered" evidence="1">
    <location>
        <begin position="1"/>
        <end position="21"/>
    </location>
</feature>
<accession>A0ABM0KAL4</accession>
<dbReference type="Gene3D" id="2.60.120.10">
    <property type="entry name" value="Jelly Rolls"/>
    <property type="match status" value="2"/>
</dbReference>
<gene>
    <name evidence="4" type="primary">LOC101859221</name>
</gene>
<feature type="domain" description="Cyclic nucleotide-binding" evidence="2">
    <location>
        <begin position="203"/>
        <end position="347"/>
    </location>
</feature>
<evidence type="ECO:0000313" key="3">
    <source>
        <dbReference type="Proteomes" id="UP000694888"/>
    </source>
</evidence>
<dbReference type="Pfam" id="PF00027">
    <property type="entry name" value="cNMP_binding"/>
    <property type="match status" value="1"/>
</dbReference>
<dbReference type="CDD" id="cd00038">
    <property type="entry name" value="CAP_ED"/>
    <property type="match status" value="2"/>
</dbReference>
<feature type="domain" description="Cyclic nucleotide-binding" evidence="2">
    <location>
        <begin position="57"/>
        <end position="200"/>
    </location>
</feature>
<dbReference type="PROSITE" id="PS50042">
    <property type="entry name" value="CNMP_BINDING_3"/>
    <property type="match status" value="2"/>
</dbReference>
<dbReference type="PANTHER" id="PTHR23011">
    <property type="entry name" value="CYCLIC NUCLEOTIDE-BINDING DOMAIN CONTAINING PROTEIN"/>
    <property type="match status" value="1"/>
</dbReference>
<dbReference type="InterPro" id="IPR014710">
    <property type="entry name" value="RmlC-like_jellyroll"/>
</dbReference>
<proteinExistence type="predicted"/>
<evidence type="ECO:0000256" key="1">
    <source>
        <dbReference type="SAM" id="MobiDB-lite"/>
    </source>
</evidence>
<reference evidence="4" key="1">
    <citation type="submission" date="2025-08" db="UniProtKB">
        <authorList>
            <consortium name="RefSeq"/>
        </authorList>
    </citation>
    <scope>IDENTIFICATION</scope>
</reference>
<dbReference type="GeneID" id="101859221"/>
<protein>
    <submittedName>
        <fullName evidence="4">Uncharacterized protein LOC101859221</fullName>
    </submittedName>
</protein>
<dbReference type="RefSeq" id="XP_005112955.2">
    <property type="nucleotide sequence ID" value="XM_005112898.3"/>
</dbReference>
<organism evidence="3 4">
    <name type="scientific">Aplysia californica</name>
    <name type="common">California sea hare</name>
    <dbReference type="NCBI Taxonomy" id="6500"/>
    <lineage>
        <taxon>Eukaryota</taxon>
        <taxon>Metazoa</taxon>
        <taxon>Spiralia</taxon>
        <taxon>Lophotrochozoa</taxon>
        <taxon>Mollusca</taxon>
        <taxon>Gastropoda</taxon>
        <taxon>Heterobranchia</taxon>
        <taxon>Euthyneura</taxon>
        <taxon>Tectipleura</taxon>
        <taxon>Aplysiida</taxon>
        <taxon>Aplysioidea</taxon>
        <taxon>Aplysiidae</taxon>
        <taxon>Aplysia</taxon>
    </lineage>
</organism>
<sequence length="491" mass="56180">MESTEAPHGPKAQDPGDSWGRQTNLDKLVSLIQREPEARMDFECNEFIQFLKKYIEWFSGIKNELIKEIIKNCRYLKCPPETVIIKQGDLGDSMYAILRGSLAVHVIFETENEKECYGKVEAAMTKKKFNRNDLGNEVAQKGSGACIGEVALIQENCMRTASCITATDCEFIVIDRALYNVSVKDFIEREFQDKTQFVERNPLFSSWTPRQRNQLVISLKKQKVGFGDRLVRQGQELDGVYFIFKGDLEIHIDSRMYKRQYPMFYAELQNLLPEMVGKNKRAFQAPHVLRKERMAGHRPQQLCILGANESVGSLEMTLGLDTYIETAVSPGECELVMLKRTQFERMFKRKYAATTLEKLREALAQKLCLYIYQSEPQNTAFLKFLNMKLMDATVLQEVKKSKHARARQEANIGQISETRTVEEKDIANVLKRLHMSSESAAQLPPEDMSELALAKMDRRLKLWSEKTNMNGSKLAELQSSTLHLNLGDNAG</sequence>
<dbReference type="SMART" id="SM00100">
    <property type="entry name" value="cNMP"/>
    <property type="match status" value="2"/>
</dbReference>
<evidence type="ECO:0000259" key="2">
    <source>
        <dbReference type="PROSITE" id="PS50042"/>
    </source>
</evidence>
<name>A0ABM0KAL4_APLCA</name>
<evidence type="ECO:0000313" key="4">
    <source>
        <dbReference type="RefSeq" id="XP_005112955.2"/>
    </source>
</evidence>
<dbReference type="InterPro" id="IPR000595">
    <property type="entry name" value="cNMP-bd_dom"/>
</dbReference>
<dbReference type="Proteomes" id="UP000694888">
    <property type="component" value="Unplaced"/>
</dbReference>
<dbReference type="InterPro" id="IPR018490">
    <property type="entry name" value="cNMP-bd_dom_sf"/>
</dbReference>
<dbReference type="PANTHER" id="PTHR23011:SF28">
    <property type="entry name" value="CYCLIC NUCLEOTIDE-BINDING DOMAIN CONTAINING PROTEIN"/>
    <property type="match status" value="1"/>
</dbReference>
<keyword evidence="3" id="KW-1185">Reference proteome</keyword>
<dbReference type="SUPFAM" id="SSF51206">
    <property type="entry name" value="cAMP-binding domain-like"/>
    <property type="match status" value="2"/>
</dbReference>